<name>A0ABM7V8P1_9PROT</name>
<organism evidence="8 9">
    <name type="scientific">Candidatus Hydrogenosomobacter endosymbioticus</name>
    <dbReference type="NCBI Taxonomy" id="2558174"/>
    <lineage>
        <taxon>Bacteria</taxon>
        <taxon>Pseudomonadati</taxon>
        <taxon>Pseudomonadota</taxon>
        <taxon>Alphaproteobacteria</taxon>
        <taxon>Holosporales</taxon>
        <taxon>Holosporaceae</taxon>
        <taxon>Candidatus Hydrogenosomobacter</taxon>
    </lineage>
</organism>
<dbReference type="RefSeq" id="WP_236865638.1">
    <property type="nucleotide sequence ID" value="NZ_AP025225.1"/>
</dbReference>
<dbReference type="PANTHER" id="PTHR22911">
    <property type="entry name" value="ACYL-MALONYL CONDENSING ENZYME-RELATED"/>
    <property type="match status" value="1"/>
</dbReference>
<evidence type="ECO:0000256" key="2">
    <source>
        <dbReference type="ARBA" id="ARBA00009853"/>
    </source>
</evidence>
<comment type="subcellular location">
    <subcellularLocation>
        <location evidence="1">Membrane</location>
        <topology evidence="1">Multi-pass membrane protein</topology>
    </subcellularLocation>
</comment>
<dbReference type="InterPro" id="IPR000620">
    <property type="entry name" value="EamA_dom"/>
</dbReference>
<feature type="transmembrane region" description="Helical" evidence="6">
    <location>
        <begin position="235"/>
        <end position="252"/>
    </location>
</feature>
<keyword evidence="3 6" id="KW-0812">Transmembrane</keyword>
<feature type="domain" description="EamA" evidence="7">
    <location>
        <begin position="32"/>
        <end position="158"/>
    </location>
</feature>
<evidence type="ECO:0000256" key="6">
    <source>
        <dbReference type="SAM" id="Phobius"/>
    </source>
</evidence>
<proteinExistence type="inferred from homology"/>
<feature type="transmembrane region" description="Helical" evidence="6">
    <location>
        <begin position="34"/>
        <end position="52"/>
    </location>
</feature>
<keyword evidence="9" id="KW-1185">Reference proteome</keyword>
<keyword evidence="5 6" id="KW-0472">Membrane</keyword>
<evidence type="ECO:0000313" key="8">
    <source>
        <dbReference type="EMBL" id="BDB96158.1"/>
    </source>
</evidence>
<feature type="transmembrane region" description="Helical" evidence="6">
    <location>
        <begin position="176"/>
        <end position="196"/>
    </location>
</feature>
<dbReference type="EMBL" id="AP025225">
    <property type="protein sequence ID" value="BDB96158.1"/>
    <property type="molecule type" value="Genomic_DNA"/>
</dbReference>
<protein>
    <recommendedName>
        <fullName evidence="7">EamA domain-containing protein</fullName>
    </recommendedName>
</protein>
<dbReference type="PANTHER" id="PTHR22911:SF6">
    <property type="entry name" value="SOLUTE CARRIER FAMILY 35 MEMBER G1"/>
    <property type="match status" value="1"/>
</dbReference>
<evidence type="ECO:0000256" key="5">
    <source>
        <dbReference type="ARBA" id="ARBA00023136"/>
    </source>
</evidence>
<feature type="transmembrane region" description="Helical" evidence="6">
    <location>
        <begin position="208"/>
        <end position="229"/>
    </location>
</feature>
<evidence type="ECO:0000256" key="3">
    <source>
        <dbReference type="ARBA" id="ARBA00022692"/>
    </source>
</evidence>
<evidence type="ECO:0000259" key="7">
    <source>
        <dbReference type="Pfam" id="PF00892"/>
    </source>
</evidence>
<reference evidence="8" key="1">
    <citation type="submission" date="2021-10" db="EMBL/GenBank/DDBJ databases">
        <title>Genome Sequence of The Candidatus Hydrogeosomobacter endosymbioticus, an Intracellular Bacterial Symbiont of the Anaerobic Ciliate GW7.</title>
        <authorList>
            <person name="Shiohama Y."/>
            <person name="Shinzato N."/>
        </authorList>
    </citation>
    <scope>NUCLEOTIDE SEQUENCE [LARGE SCALE GENOMIC DNA]</scope>
    <source>
        <strain evidence="8">200920</strain>
    </source>
</reference>
<evidence type="ECO:0000256" key="1">
    <source>
        <dbReference type="ARBA" id="ARBA00004141"/>
    </source>
</evidence>
<feature type="transmembrane region" description="Helical" evidence="6">
    <location>
        <begin position="264"/>
        <end position="283"/>
    </location>
</feature>
<sequence length="319" mass="34778">MRCYIGTGVVSVVSEEVLVMSAFDFKKSLYFRGAMWRVFSSLSFACVNVLLKKLGQEVYVLEIVCLQFLFGFLFMLPIARTVPIHLFKNKACVAIGLCASISLAAWGYSMKNIPVVNVVSFGFLGSIFTAMGGIFIFKERVNWLRASSIVLGIIGGAIVAHGQCLENIDFSVEQKAAYILLPLISVSFFSALSLGSKYLVQKMPPSHTTAFIMMSICVFSSLSLPFWSVPTMTQVGWLVFLGIFTACAYEGANRALHVADVTFLMPLGSIRVVASALLGFLLFSEVPSVLVGIGSFVILTAVFLLSASVKYGKREKVII</sequence>
<dbReference type="SUPFAM" id="SSF103481">
    <property type="entry name" value="Multidrug resistance efflux transporter EmrE"/>
    <property type="match status" value="2"/>
</dbReference>
<keyword evidence="4 6" id="KW-1133">Transmembrane helix</keyword>
<dbReference type="InterPro" id="IPR037185">
    <property type="entry name" value="EmrE-like"/>
</dbReference>
<comment type="similarity">
    <text evidence="2">Belongs to the drug/metabolite transporter (DMT) superfamily. 10 TMS drug/metabolite exporter (DME) (TC 2.A.7.3) family.</text>
</comment>
<evidence type="ECO:0000256" key="4">
    <source>
        <dbReference type="ARBA" id="ARBA00022989"/>
    </source>
</evidence>
<dbReference type="Proteomes" id="UP001320209">
    <property type="component" value="Chromosome"/>
</dbReference>
<accession>A0ABM7V8P1</accession>
<dbReference type="Pfam" id="PF00892">
    <property type="entry name" value="EamA"/>
    <property type="match status" value="2"/>
</dbReference>
<feature type="transmembrane region" description="Helical" evidence="6">
    <location>
        <begin position="143"/>
        <end position="161"/>
    </location>
</feature>
<feature type="transmembrane region" description="Helical" evidence="6">
    <location>
        <begin position="115"/>
        <end position="136"/>
    </location>
</feature>
<feature type="domain" description="EamA" evidence="7">
    <location>
        <begin position="179"/>
        <end position="306"/>
    </location>
</feature>
<evidence type="ECO:0000313" key="9">
    <source>
        <dbReference type="Proteomes" id="UP001320209"/>
    </source>
</evidence>
<gene>
    <name evidence="8" type="ORF">HYD_2910</name>
</gene>
<feature type="transmembrane region" description="Helical" evidence="6">
    <location>
        <begin position="58"/>
        <end position="79"/>
    </location>
</feature>
<feature type="transmembrane region" description="Helical" evidence="6">
    <location>
        <begin position="289"/>
        <end position="309"/>
    </location>
</feature>